<dbReference type="OrthoDB" id="3450944at2"/>
<evidence type="ECO:0000313" key="2">
    <source>
        <dbReference type="Proteomes" id="UP000326979"/>
    </source>
</evidence>
<comment type="caution">
    <text evidence="1">The sequence shown here is derived from an EMBL/GenBank/DDBJ whole genome shotgun (WGS) entry which is preliminary data.</text>
</comment>
<protein>
    <submittedName>
        <fullName evidence="1">Uncharacterized protein</fullName>
    </submittedName>
</protein>
<dbReference type="EMBL" id="VJZE01000068">
    <property type="protein sequence ID" value="MPY40784.1"/>
    <property type="molecule type" value="Genomic_DNA"/>
</dbReference>
<dbReference type="AlphaFoldDB" id="A0A5N8W3A9"/>
<keyword evidence="2" id="KW-1185">Reference proteome</keyword>
<accession>A0A5N8W3A9</accession>
<dbReference type="Proteomes" id="UP000326979">
    <property type="component" value="Unassembled WGS sequence"/>
</dbReference>
<reference evidence="1 2" key="1">
    <citation type="submission" date="2019-07" db="EMBL/GenBank/DDBJ databases">
        <title>New species of Amycolatopsis and Streptomyces.</title>
        <authorList>
            <person name="Duangmal K."/>
            <person name="Teo W.F.A."/>
            <person name="Lipun K."/>
        </authorList>
    </citation>
    <scope>NUCLEOTIDE SEQUENCE [LARGE SCALE GENOMIC DNA]</scope>
    <source>
        <strain evidence="1 2">TISTR 2346</strain>
    </source>
</reference>
<sequence>MSGVRPCGSSPLGRPRTLAWLAPPGRHRYLVGHLDQLHYDTALEAGWPIANGAVEGTCRHRIVI</sequence>
<name>A0A5N8W3A9_9ACTN</name>
<proteinExistence type="predicted"/>
<organism evidence="1 2">
    <name type="scientific">Streptomyces phyllanthi</name>
    <dbReference type="NCBI Taxonomy" id="1803180"/>
    <lineage>
        <taxon>Bacteria</taxon>
        <taxon>Bacillati</taxon>
        <taxon>Actinomycetota</taxon>
        <taxon>Actinomycetes</taxon>
        <taxon>Kitasatosporales</taxon>
        <taxon>Streptomycetaceae</taxon>
        <taxon>Streptomyces</taxon>
    </lineage>
</organism>
<evidence type="ECO:0000313" key="1">
    <source>
        <dbReference type="EMBL" id="MPY40784.1"/>
    </source>
</evidence>
<gene>
    <name evidence="1" type="ORF">FNH04_12985</name>
</gene>